<proteinExistence type="inferred from homology"/>
<keyword evidence="8" id="KW-1185">Reference proteome</keyword>
<comment type="caution">
    <text evidence="7">The sequence shown here is derived from an EMBL/GenBank/DDBJ whole genome shotgun (WGS) entry which is preliminary data.</text>
</comment>
<reference evidence="7 8" key="1">
    <citation type="journal article" date="2023" name="Elife">
        <title>Identification of key yeast species and microbe-microbe interactions impacting larval growth of Drosophila in the wild.</title>
        <authorList>
            <person name="Mure A."/>
            <person name="Sugiura Y."/>
            <person name="Maeda R."/>
            <person name="Honda K."/>
            <person name="Sakurai N."/>
            <person name="Takahashi Y."/>
            <person name="Watada M."/>
            <person name="Katoh T."/>
            <person name="Gotoh A."/>
            <person name="Gotoh Y."/>
            <person name="Taniguchi I."/>
            <person name="Nakamura K."/>
            <person name="Hayashi T."/>
            <person name="Katayama T."/>
            <person name="Uemura T."/>
            <person name="Hattori Y."/>
        </authorList>
    </citation>
    <scope>NUCLEOTIDE SEQUENCE [LARGE SCALE GENOMIC DNA]</scope>
    <source>
        <strain evidence="7 8">SB-73</strain>
    </source>
</reference>
<dbReference type="GO" id="GO:0051082">
    <property type="term" value="F:unfolded protein binding"/>
    <property type="evidence" value="ECO:0007669"/>
    <property type="project" value="TreeGrafter"/>
</dbReference>
<dbReference type="GO" id="GO:0001405">
    <property type="term" value="C:PAM complex, Tim23 associated import motor"/>
    <property type="evidence" value="ECO:0007669"/>
    <property type="project" value="TreeGrafter"/>
</dbReference>
<dbReference type="GO" id="GO:0051087">
    <property type="term" value="F:protein-folding chaperone binding"/>
    <property type="evidence" value="ECO:0007669"/>
    <property type="project" value="InterPro"/>
</dbReference>
<dbReference type="Pfam" id="PF01025">
    <property type="entry name" value="GrpE"/>
    <property type="match status" value="1"/>
</dbReference>
<dbReference type="InterPro" id="IPR000740">
    <property type="entry name" value="GrpE"/>
</dbReference>
<name>A0AAV5RR83_STABA</name>
<dbReference type="EMBL" id="BTGC01000008">
    <property type="protein sequence ID" value="GMM53126.1"/>
    <property type="molecule type" value="Genomic_DNA"/>
</dbReference>
<evidence type="ECO:0000256" key="2">
    <source>
        <dbReference type="ARBA" id="ARBA00009054"/>
    </source>
</evidence>
<dbReference type="FunFam" id="2.30.22.10:FF:000002">
    <property type="entry name" value="GrpE protein homolog"/>
    <property type="match status" value="1"/>
</dbReference>
<evidence type="ECO:0000256" key="4">
    <source>
        <dbReference type="ARBA" id="ARBA00023186"/>
    </source>
</evidence>
<dbReference type="PRINTS" id="PR00773">
    <property type="entry name" value="GRPEPROTEIN"/>
</dbReference>
<accession>A0AAV5RR83</accession>
<dbReference type="GO" id="GO:0030150">
    <property type="term" value="P:protein import into mitochondrial matrix"/>
    <property type="evidence" value="ECO:0007669"/>
    <property type="project" value="TreeGrafter"/>
</dbReference>
<dbReference type="GO" id="GO:0042803">
    <property type="term" value="F:protein homodimerization activity"/>
    <property type="evidence" value="ECO:0007669"/>
    <property type="project" value="InterPro"/>
</dbReference>
<dbReference type="InterPro" id="IPR009012">
    <property type="entry name" value="GrpE_head"/>
</dbReference>
<dbReference type="Proteomes" id="UP001362899">
    <property type="component" value="Unassembled WGS sequence"/>
</dbReference>
<comment type="subcellular location">
    <subcellularLocation>
        <location evidence="1">Mitochondrion matrix</location>
    </subcellularLocation>
</comment>
<dbReference type="GO" id="GO:0006457">
    <property type="term" value="P:protein folding"/>
    <property type="evidence" value="ECO:0007669"/>
    <property type="project" value="InterPro"/>
</dbReference>
<dbReference type="InterPro" id="IPR013805">
    <property type="entry name" value="GrpE_CC"/>
</dbReference>
<dbReference type="SUPFAM" id="SSF51064">
    <property type="entry name" value="Head domain of nucleotide exchange factor GrpE"/>
    <property type="match status" value="1"/>
</dbReference>
<keyword evidence="4" id="KW-0143">Chaperone</keyword>
<sequence>MFRSLKSVPAVSIARSARLRTDPRRISLAASFYPSVFNSKSSGQLKGLSGVRYMSDKSAADSEAEKTEKAAADATSEDAAGKEAESQESDVINEWIVKYEKKDKESAKFKEAYQKAIADFRSLQRTTEQEVLKSKQYALQKFAKDLIESVDNFDLAIRSFPAEKLEASSDDVKEFYKGIHMVQQVLEKTLGKHGIAKVNPIGEKFDPNEHEALFQIPDAEKDAGTIIHVDRTGFKLHDRVLRAPKVGVVQDK</sequence>
<dbReference type="Gene3D" id="2.30.22.10">
    <property type="entry name" value="Head domain of nucleotide exchange factor GrpE"/>
    <property type="match status" value="1"/>
</dbReference>
<dbReference type="Gene3D" id="3.90.20.20">
    <property type="match status" value="1"/>
</dbReference>
<dbReference type="SUPFAM" id="SSF58014">
    <property type="entry name" value="Coiled-coil domain of nucleotide exchange factor GrpE"/>
    <property type="match status" value="1"/>
</dbReference>
<feature type="region of interest" description="Disordered" evidence="6">
    <location>
        <begin position="57"/>
        <end position="87"/>
    </location>
</feature>
<evidence type="ECO:0000256" key="6">
    <source>
        <dbReference type="SAM" id="MobiDB-lite"/>
    </source>
</evidence>
<evidence type="ECO:0000313" key="8">
    <source>
        <dbReference type="Proteomes" id="UP001362899"/>
    </source>
</evidence>
<dbReference type="PANTHER" id="PTHR21237">
    <property type="entry name" value="GRPE PROTEIN"/>
    <property type="match status" value="1"/>
</dbReference>
<dbReference type="HAMAP" id="MF_01151">
    <property type="entry name" value="GrpE"/>
    <property type="match status" value="1"/>
</dbReference>
<organism evidence="7 8">
    <name type="scientific">Starmerella bacillaris</name>
    <name type="common">Yeast</name>
    <name type="synonym">Candida zemplinina</name>
    <dbReference type="NCBI Taxonomy" id="1247836"/>
    <lineage>
        <taxon>Eukaryota</taxon>
        <taxon>Fungi</taxon>
        <taxon>Dikarya</taxon>
        <taxon>Ascomycota</taxon>
        <taxon>Saccharomycotina</taxon>
        <taxon>Dipodascomycetes</taxon>
        <taxon>Dipodascales</taxon>
        <taxon>Trichomonascaceae</taxon>
        <taxon>Starmerella</taxon>
    </lineage>
</organism>
<feature type="compositionally biased region" description="Basic and acidic residues" evidence="6">
    <location>
        <begin position="57"/>
        <end position="71"/>
    </location>
</feature>
<evidence type="ECO:0000313" key="7">
    <source>
        <dbReference type="EMBL" id="GMM53126.1"/>
    </source>
</evidence>
<protein>
    <recommendedName>
        <fullName evidence="3">GrpE protein homolog, mitochondrial</fullName>
    </recommendedName>
</protein>
<dbReference type="AlphaFoldDB" id="A0AAV5RR83"/>
<dbReference type="PANTHER" id="PTHR21237:SF23">
    <property type="entry name" value="GRPE PROTEIN HOMOLOG, MITOCHONDRIAL"/>
    <property type="match status" value="1"/>
</dbReference>
<dbReference type="CDD" id="cd00446">
    <property type="entry name" value="GrpE"/>
    <property type="match status" value="1"/>
</dbReference>
<evidence type="ECO:0000256" key="5">
    <source>
        <dbReference type="RuleBase" id="RU004478"/>
    </source>
</evidence>
<evidence type="ECO:0000256" key="1">
    <source>
        <dbReference type="ARBA" id="ARBA00004305"/>
    </source>
</evidence>
<comment type="similarity">
    <text evidence="2 5">Belongs to the GrpE family.</text>
</comment>
<gene>
    <name evidence="7" type="ORF">DASB73_040890</name>
</gene>
<dbReference type="GO" id="GO:0000774">
    <property type="term" value="F:adenyl-nucleotide exchange factor activity"/>
    <property type="evidence" value="ECO:0007669"/>
    <property type="project" value="InterPro"/>
</dbReference>
<evidence type="ECO:0000256" key="3">
    <source>
        <dbReference type="ARBA" id="ARBA00014521"/>
    </source>
</evidence>